<accession>A0A3N6NY93</accession>
<proteinExistence type="inferred from homology"/>
<evidence type="ECO:0000256" key="1">
    <source>
        <dbReference type="ARBA" id="ARBA00005384"/>
    </source>
</evidence>
<dbReference type="InterPro" id="IPR036388">
    <property type="entry name" value="WH-like_DNA-bd_sf"/>
</dbReference>
<evidence type="ECO:0000313" key="8">
    <source>
        <dbReference type="Proteomes" id="UP000272778"/>
    </source>
</evidence>
<evidence type="ECO:0000256" key="5">
    <source>
        <dbReference type="ARBA" id="ARBA00023163"/>
    </source>
</evidence>
<feature type="domain" description="HTH gntR-type" evidence="6">
    <location>
        <begin position="25"/>
        <end position="93"/>
    </location>
</feature>
<dbReference type="InterPro" id="IPR036390">
    <property type="entry name" value="WH_DNA-bd_sf"/>
</dbReference>
<evidence type="ECO:0000256" key="3">
    <source>
        <dbReference type="ARBA" id="ARBA00023015"/>
    </source>
</evidence>
<dbReference type="CDD" id="cd00609">
    <property type="entry name" value="AAT_like"/>
    <property type="match status" value="1"/>
</dbReference>
<comment type="similarity">
    <text evidence="1">In the C-terminal section; belongs to the class-I pyridoxal-phosphate-dependent aminotransferase family.</text>
</comment>
<keyword evidence="7" id="KW-0808">Transferase</keyword>
<keyword evidence="2" id="KW-0663">Pyridoxal phosphate</keyword>
<dbReference type="Gene3D" id="3.40.640.10">
    <property type="entry name" value="Type I PLP-dependent aspartate aminotransferase-like (Major domain)"/>
    <property type="match status" value="1"/>
</dbReference>
<dbReference type="Gene3D" id="1.10.10.10">
    <property type="entry name" value="Winged helix-like DNA-binding domain superfamily/Winged helix DNA-binding domain"/>
    <property type="match status" value="1"/>
</dbReference>
<sequence length="464" mass="49860">MTPQRTSSPDTQMAAWQSALSTESGPRYLQIAEFIERSIATGSLRPGDRLPAQRQLAAWLGVDLTTITRGLNEARRRRLVDARGALGTFIAAPEAELRQRVDLSMNIPPPPAGIDMEALLREGMAQVLMRSNVDLLMTYHVGGGSPADCEAGAEWLNPMLGRVAHSRVAMCPGGQAALAAMILAFTEPGDAILSEPLTYPGLLHAAPQLGRRVEAVATDADGMCPDALDEACLAHRARFIYLNPTLNNPTTVTMPEARRRAIIAVAARHGARIVEDDPYWLFARHAPPPIARLAPTATCYIGTLSKCLSPGLRTAFVALPDEAARARFITALRSFSLMTAPIANALITQWIGDGNAVRLFEEVRTEARERQRIAAQTLGVSAGDGIHLWYELPRYWAPGELAAVASAEGLAVAPSTAFKVGEHSAAAIRISLGTTTNRGQLQAALRKLSALLADDQSARHEVLI</sequence>
<dbReference type="Proteomes" id="UP000272778">
    <property type="component" value="Unassembled WGS sequence"/>
</dbReference>
<dbReference type="Pfam" id="PF00155">
    <property type="entry name" value="Aminotran_1_2"/>
    <property type="match status" value="1"/>
</dbReference>
<dbReference type="PANTHER" id="PTHR46577">
    <property type="entry name" value="HTH-TYPE TRANSCRIPTIONAL REGULATORY PROTEIN GABR"/>
    <property type="match status" value="1"/>
</dbReference>
<dbReference type="PROSITE" id="PS50949">
    <property type="entry name" value="HTH_GNTR"/>
    <property type="match status" value="1"/>
</dbReference>
<dbReference type="AlphaFoldDB" id="A0A3N6NY93"/>
<dbReference type="SUPFAM" id="SSF46785">
    <property type="entry name" value="Winged helix' DNA-binding domain"/>
    <property type="match status" value="1"/>
</dbReference>
<keyword evidence="3" id="KW-0805">Transcription regulation</keyword>
<dbReference type="InterPro" id="IPR000524">
    <property type="entry name" value="Tscrpt_reg_HTH_GntR"/>
</dbReference>
<dbReference type="OrthoDB" id="9804020at2"/>
<keyword evidence="7" id="KW-0032">Aminotransferase</keyword>
<dbReference type="PANTHER" id="PTHR46577:SF1">
    <property type="entry name" value="HTH-TYPE TRANSCRIPTIONAL REGULATORY PROTEIN GABR"/>
    <property type="match status" value="1"/>
</dbReference>
<comment type="caution">
    <text evidence="7">The sequence shown here is derived from an EMBL/GenBank/DDBJ whole genome shotgun (WGS) entry which is preliminary data.</text>
</comment>
<keyword evidence="5" id="KW-0804">Transcription</keyword>
<dbReference type="InterPro" id="IPR051446">
    <property type="entry name" value="HTH_trans_reg/aminotransferase"/>
</dbReference>
<protein>
    <submittedName>
        <fullName evidence="7">PLP-dependent aminotransferase family protein</fullName>
    </submittedName>
</protein>
<organism evidence="7 8">
    <name type="scientific">Paraburkholderia dinghuensis</name>
    <dbReference type="NCBI Taxonomy" id="2305225"/>
    <lineage>
        <taxon>Bacteria</taxon>
        <taxon>Pseudomonadati</taxon>
        <taxon>Pseudomonadota</taxon>
        <taxon>Betaproteobacteria</taxon>
        <taxon>Burkholderiales</taxon>
        <taxon>Burkholderiaceae</taxon>
        <taxon>Paraburkholderia</taxon>
    </lineage>
</organism>
<evidence type="ECO:0000259" key="6">
    <source>
        <dbReference type="PROSITE" id="PS50949"/>
    </source>
</evidence>
<dbReference type="CDD" id="cd07377">
    <property type="entry name" value="WHTH_GntR"/>
    <property type="match status" value="1"/>
</dbReference>
<dbReference type="GO" id="GO:0003700">
    <property type="term" value="F:DNA-binding transcription factor activity"/>
    <property type="evidence" value="ECO:0007669"/>
    <property type="project" value="InterPro"/>
</dbReference>
<dbReference type="GO" id="GO:0008483">
    <property type="term" value="F:transaminase activity"/>
    <property type="evidence" value="ECO:0007669"/>
    <property type="project" value="UniProtKB-KW"/>
</dbReference>
<evidence type="ECO:0000256" key="4">
    <source>
        <dbReference type="ARBA" id="ARBA00023125"/>
    </source>
</evidence>
<dbReference type="InterPro" id="IPR004839">
    <property type="entry name" value="Aminotransferase_I/II_large"/>
</dbReference>
<reference evidence="7 8" key="1">
    <citation type="submission" date="2018-11" db="EMBL/GenBank/DDBJ databases">
        <title>Paraburkholderia sp. DHOA04, isolated from soil.</title>
        <authorList>
            <person name="Gao Z.-H."/>
            <person name="Qiu L.-H."/>
            <person name="Fu J.-C."/>
        </authorList>
    </citation>
    <scope>NUCLEOTIDE SEQUENCE [LARGE SCALE GENOMIC DNA]</scope>
    <source>
        <strain evidence="7 8">DHOA04</strain>
    </source>
</reference>
<name>A0A3N6NY93_9BURK</name>
<dbReference type="InterPro" id="IPR015421">
    <property type="entry name" value="PyrdxlP-dep_Trfase_major"/>
</dbReference>
<dbReference type="GO" id="GO:0003677">
    <property type="term" value="F:DNA binding"/>
    <property type="evidence" value="ECO:0007669"/>
    <property type="project" value="UniProtKB-KW"/>
</dbReference>
<dbReference type="RefSeq" id="WP_124151751.1">
    <property type="nucleotide sequence ID" value="NZ_RQIS01000009.1"/>
</dbReference>
<evidence type="ECO:0000313" key="7">
    <source>
        <dbReference type="EMBL" id="RQH05823.1"/>
    </source>
</evidence>
<dbReference type="Pfam" id="PF00392">
    <property type="entry name" value="GntR"/>
    <property type="match status" value="1"/>
</dbReference>
<keyword evidence="4" id="KW-0238">DNA-binding</keyword>
<keyword evidence="8" id="KW-1185">Reference proteome</keyword>
<dbReference type="GO" id="GO:0030170">
    <property type="term" value="F:pyridoxal phosphate binding"/>
    <property type="evidence" value="ECO:0007669"/>
    <property type="project" value="InterPro"/>
</dbReference>
<dbReference type="EMBL" id="RQIS01000009">
    <property type="protein sequence ID" value="RQH05823.1"/>
    <property type="molecule type" value="Genomic_DNA"/>
</dbReference>
<gene>
    <name evidence="7" type="ORF">D1Y85_14535</name>
</gene>
<dbReference type="SMART" id="SM00345">
    <property type="entry name" value="HTH_GNTR"/>
    <property type="match status" value="1"/>
</dbReference>
<dbReference type="InterPro" id="IPR015424">
    <property type="entry name" value="PyrdxlP-dep_Trfase"/>
</dbReference>
<evidence type="ECO:0000256" key="2">
    <source>
        <dbReference type="ARBA" id="ARBA00022898"/>
    </source>
</evidence>
<dbReference type="SUPFAM" id="SSF53383">
    <property type="entry name" value="PLP-dependent transferases"/>
    <property type="match status" value="1"/>
</dbReference>